<dbReference type="Pfam" id="PF12146">
    <property type="entry name" value="Hydrolase_4"/>
    <property type="match status" value="1"/>
</dbReference>
<feature type="domain" description="Serine aminopeptidase S33" evidence="1">
    <location>
        <begin position="2"/>
        <end position="248"/>
    </location>
</feature>
<keyword evidence="3" id="KW-1185">Reference proteome</keyword>
<dbReference type="STRING" id="448386.A0A2V3IN03"/>
<name>A0A2V3IN03_9FLOR</name>
<comment type="caution">
    <text evidence="2">The sequence shown here is derived from an EMBL/GenBank/DDBJ whole genome shotgun (WGS) entry which is preliminary data.</text>
</comment>
<protein>
    <submittedName>
        <fullName evidence="2">Monoacylglycerol lipase</fullName>
    </submittedName>
</protein>
<dbReference type="OrthoDB" id="536864at2759"/>
<dbReference type="InterPro" id="IPR051044">
    <property type="entry name" value="MAG_DAG_Lipase"/>
</dbReference>
<evidence type="ECO:0000313" key="3">
    <source>
        <dbReference type="Proteomes" id="UP000247409"/>
    </source>
</evidence>
<organism evidence="2 3">
    <name type="scientific">Gracilariopsis chorda</name>
    <dbReference type="NCBI Taxonomy" id="448386"/>
    <lineage>
        <taxon>Eukaryota</taxon>
        <taxon>Rhodophyta</taxon>
        <taxon>Florideophyceae</taxon>
        <taxon>Rhodymeniophycidae</taxon>
        <taxon>Gracilariales</taxon>
        <taxon>Gracilariaceae</taxon>
        <taxon>Gracilariopsis</taxon>
    </lineage>
</organism>
<reference evidence="2 3" key="1">
    <citation type="journal article" date="2018" name="Mol. Biol. Evol.">
        <title>Analysis of the draft genome of the red seaweed Gracilariopsis chorda provides insights into genome size evolution in Rhodophyta.</title>
        <authorList>
            <person name="Lee J."/>
            <person name="Yang E.C."/>
            <person name="Graf L."/>
            <person name="Yang J.H."/>
            <person name="Qiu H."/>
            <person name="Zel Zion U."/>
            <person name="Chan C.X."/>
            <person name="Stephens T.G."/>
            <person name="Weber A.P.M."/>
            <person name="Boo G.H."/>
            <person name="Boo S.M."/>
            <person name="Kim K.M."/>
            <person name="Shin Y."/>
            <person name="Jung M."/>
            <person name="Lee S.J."/>
            <person name="Yim H.S."/>
            <person name="Lee J.H."/>
            <person name="Bhattacharya D."/>
            <person name="Yoon H.S."/>
        </authorList>
    </citation>
    <scope>NUCLEOTIDE SEQUENCE [LARGE SCALE GENOMIC DNA]</scope>
    <source>
        <strain evidence="2 3">SKKU-2015</strain>
        <tissue evidence="2">Whole body</tissue>
    </source>
</reference>
<accession>A0A2V3IN03</accession>
<dbReference type="SUPFAM" id="SSF53474">
    <property type="entry name" value="alpha/beta-Hydrolases"/>
    <property type="match status" value="1"/>
</dbReference>
<dbReference type="InterPro" id="IPR022742">
    <property type="entry name" value="Hydrolase_4"/>
</dbReference>
<dbReference type="InterPro" id="IPR029058">
    <property type="entry name" value="AB_hydrolase_fold"/>
</dbReference>
<dbReference type="EMBL" id="NBIV01000125">
    <property type="protein sequence ID" value="PXF43429.1"/>
    <property type="molecule type" value="Genomic_DNA"/>
</dbReference>
<dbReference type="PANTHER" id="PTHR11614">
    <property type="entry name" value="PHOSPHOLIPASE-RELATED"/>
    <property type="match status" value="1"/>
</dbReference>
<sequence>MLICCGLIWHSGWFSEIAQPLCDRGIEVVSLDNLSCGRSDDIDGVRGLVRDIRDHVDDLVAALINMRESLPKNAPLFVIGESSGGVLACMMALRPEISNLIEGWILCAPAISVSEELLPPPLVQKAMKFVAKVLPKLPVPGEDISGETWDSAFGDGISADIARKDEHVLYDVPVCIATASAMLRAMEDIESSLNERKLFMRRLLVLHNRSDRRTNFEGSERLVERVVTERGAALDDPGGTAHQLFQEKPEVTKMVVNRILEFVGI</sequence>
<dbReference type="Proteomes" id="UP000247409">
    <property type="component" value="Unassembled WGS sequence"/>
</dbReference>
<evidence type="ECO:0000259" key="1">
    <source>
        <dbReference type="Pfam" id="PF12146"/>
    </source>
</evidence>
<evidence type="ECO:0000313" key="2">
    <source>
        <dbReference type="EMBL" id="PXF43429.1"/>
    </source>
</evidence>
<proteinExistence type="predicted"/>
<dbReference type="AlphaFoldDB" id="A0A2V3IN03"/>
<dbReference type="Gene3D" id="3.40.50.1820">
    <property type="entry name" value="alpha/beta hydrolase"/>
    <property type="match status" value="1"/>
</dbReference>
<gene>
    <name evidence="2" type="ORF">BWQ96_06819</name>
</gene>